<dbReference type="Pfam" id="PF13020">
    <property type="entry name" value="NOV_C"/>
    <property type="match status" value="1"/>
</dbReference>
<dbReference type="InterPro" id="IPR024975">
    <property type="entry name" value="NOV_C"/>
</dbReference>
<name>A0A6L3B550_AZOBR</name>
<proteinExistence type="predicted"/>
<reference evidence="2 3" key="1">
    <citation type="submission" date="2018-07" db="EMBL/GenBank/DDBJ databases">
        <title>Genome sequence of Roseomonas fauriae ATCC 49958.</title>
        <authorList>
            <person name="Sant'Anna F.H."/>
            <person name="Baldani J.I."/>
            <person name="Zilli J.E."/>
            <person name="Reis V.M."/>
            <person name="Hartmann A."/>
            <person name="Cruz L."/>
            <person name="de Souza E.M."/>
            <person name="de Oliveira Pedrosa F."/>
            <person name="Passaglia L.M.P."/>
        </authorList>
    </citation>
    <scope>NUCLEOTIDE SEQUENCE [LARGE SCALE GENOMIC DNA]</scope>
    <source>
        <strain evidence="2 3">ATCC 49958</strain>
    </source>
</reference>
<dbReference type="Proteomes" id="UP000476837">
    <property type="component" value="Unassembled WGS sequence"/>
</dbReference>
<organism evidence="2 3">
    <name type="scientific">Azospirillum brasilense</name>
    <dbReference type="NCBI Taxonomy" id="192"/>
    <lineage>
        <taxon>Bacteria</taxon>
        <taxon>Pseudomonadati</taxon>
        <taxon>Pseudomonadota</taxon>
        <taxon>Alphaproteobacteria</taxon>
        <taxon>Rhodospirillales</taxon>
        <taxon>Azospirillaceae</taxon>
        <taxon>Azospirillum</taxon>
    </lineage>
</organism>
<feature type="domain" description="Protein NO VEIN C-terminal" evidence="1">
    <location>
        <begin position="48"/>
        <end position="78"/>
    </location>
</feature>
<dbReference type="GO" id="GO:0003676">
    <property type="term" value="F:nucleic acid binding"/>
    <property type="evidence" value="ECO:0007669"/>
    <property type="project" value="InterPro"/>
</dbReference>
<dbReference type="EMBL" id="QOKV01000005">
    <property type="protein sequence ID" value="KAA0686185.1"/>
    <property type="molecule type" value="Genomic_DNA"/>
</dbReference>
<dbReference type="InterPro" id="IPR011856">
    <property type="entry name" value="tRNA_endonuc-like_dom_sf"/>
</dbReference>
<dbReference type="AlphaFoldDB" id="A0A6L3B550"/>
<sequence>MSDELIADSGTNDKVSNERKNLNRLAGEFLVASRLTQRGYMVSLQWGTTIGYDILAFDKSGNVAFIEVKSSASYKRAWILQSKYATPERDAIDTSRRFICCVDLVTGQREPDVYIFPCTVVAQGMRYFFSGKFPNSPSYHLSLDKRPQGSGRNATCPTVGEHIEAHRYLEHYDGLGLTPVLR</sequence>
<evidence type="ECO:0000313" key="3">
    <source>
        <dbReference type="Proteomes" id="UP000476837"/>
    </source>
</evidence>
<evidence type="ECO:0000259" key="1">
    <source>
        <dbReference type="Pfam" id="PF13020"/>
    </source>
</evidence>
<accession>A0A6L3B550</accession>
<protein>
    <submittedName>
        <fullName evidence="2">DUF3883 domain-containing protein</fullName>
    </submittedName>
</protein>
<comment type="caution">
    <text evidence="2">The sequence shown here is derived from an EMBL/GenBank/DDBJ whole genome shotgun (WGS) entry which is preliminary data.</text>
</comment>
<gene>
    <name evidence="2" type="ORF">DS837_10835</name>
</gene>
<dbReference type="RefSeq" id="WP_149164758.1">
    <property type="nucleotide sequence ID" value="NZ_QOKV01000005.1"/>
</dbReference>
<evidence type="ECO:0000313" key="2">
    <source>
        <dbReference type="EMBL" id="KAA0686185.1"/>
    </source>
</evidence>
<dbReference type="Gene3D" id="3.40.1350.10">
    <property type="match status" value="1"/>
</dbReference>